<dbReference type="OrthoDB" id="3944243at2759"/>
<protein>
    <submittedName>
        <fullName evidence="4">Uncharacterized protein</fullName>
    </submittedName>
</protein>
<sequence length="738" mass="83862">MAEPLSIVSGIAGIVTLSGAVVAAGYRYINAVASAPKDVRDVVREVAALSALLSQLVAQSLPPSPSSRYVFDTLVRQNVIQDCEVILRSIQKSLQACTPIDEQTRQNALKALAWPLKQKDIAKNGERINRLCAILRTALSIDNTSTLARIENQQTQVVLSVHDSNERQMLAWLSPISPIEKHVAATTLVQPGTCDWIFREQAFNQWMDEGKFLWVHGASGIGKTVLTARITNRLLDSFQTTSKQYAVAYHYCDFANPLTLDPTHILGSLVKQIAEDMDHFPNQLREIYHKLSGKAPQIEELMVLFRQLVSEISRAAYIIIDGVDECLDRKTLLLAVQGLRQPLSGSSAPKVILFSRPEYDIRQALLNEPTFAILPRHIEDSLETHVRIEIAKIPRLRYLTHSGREELTKTLILRADGMFRWVQCQLDVLKTIRTPHALQKALVTLPDGLNETYDRILTQIHASDQVYVIRALRWLTGTHRPLSVEELAEAIAIDPCKTQLDLEERLIDPEEVLDICGSLLRIEATRIVVLAHYSVKEYLLSDHLVSHSKLALFSMVEQISTQHISTCLLTYMFTIQWRIQQLRNEYLDEKEFALIEYAKHAPAKAYLDYEAAKAWFEGYLLSNSYRYEDLATLISYTKPPAPYEGNYPDAWNVQMCIQVSLLFYWNTMIQRDLAEESHRTESRGILEALFITLQREWYVEQRSYTLKLGSNELKILALPFRTLMVPTTVSMFCLPDQS</sequence>
<dbReference type="EMBL" id="MU006225">
    <property type="protein sequence ID" value="KAF2827073.1"/>
    <property type="molecule type" value="Genomic_DNA"/>
</dbReference>
<dbReference type="Pfam" id="PF22939">
    <property type="entry name" value="WHD_GPIID"/>
    <property type="match status" value="1"/>
</dbReference>
<evidence type="ECO:0000259" key="2">
    <source>
        <dbReference type="Pfam" id="PF22939"/>
    </source>
</evidence>
<evidence type="ECO:0000313" key="4">
    <source>
        <dbReference type="EMBL" id="KAF2827073.1"/>
    </source>
</evidence>
<feature type="domain" description="Nephrocystin 3-like N-terminal" evidence="3">
    <location>
        <begin position="192"/>
        <end position="356"/>
    </location>
</feature>
<keyword evidence="5" id="KW-1185">Reference proteome</keyword>
<dbReference type="InterPro" id="IPR027417">
    <property type="entry name" value="P-loop_NTPase"/>
</dbReference>
<dbReference type="Gene3D" id="3.40.50.300">
    <property type="entry name" value="P-loop containing nucleotide triphosphate hydrolases"/>
    <property type="match status" value="1"/>
</dbReference>
<dbReference type="Proteomes" id="UP000799424">
    <property type="component" value="Unassembled WGS sequence"/>
</dbReference>
<gene>
    <name evidence="4" type="ORF">CC86DRAFT_416916</name>
</gene>
<dbReference type="SUPFAM" id="SSF52540">
    <property type="entry name" value="P-loop containing nucleoside triphosphate hydrolases"/>
    <property type="match status" value="1"/>
</dbReference>
<accession>A0A6A7A1T1</accession>
<evidence type="ECO:0000259" key="3">
    <source>
        <dbReference type="Pfam" id="PF24883"/>
    </source>
</evidence>
<dbReference type="AlphaFoldDB" id="A0A6A7A1T1"/>
<evidence type="ECO:0000313" key="5">
    <source>
        <dbReference type="Proteomes" id="UP000799424"/>
    </source>
</evidence>
<feature type="domain" description="GPI inositol-deacylase winged helix" evidence="2">
    <location>
        <begin position="470"/>
        <end position="546"/>
    </location>
</feature>
<proteinExistence type="predicted"/>
<dbReference type="PANTHER" id="PTHR10039">
    <property type="entry name" value="AMELOGENIN"/>
    <property type="match status" value="1"/>
</dbReference>
<dbReference type="Pfam" id="PF24883">
    <property type="entry name" value="NPHP3_N"/>
    <property type="match status" value="1"/>
</dbReference>
<dbReference type="InterPro" id="IPR056884">
    <property type="entry name" value="NPHP3-like_N"/>
</dbReference>
<reference evidence="4" key="1">
    <citation type="journal article" date="2020" name="Stud. Mycol.">
        <title>101 Dothideomycetes genomes: a test case for predicting lifestyles and emergence of pathogens.</title>
        <authorList>
            <person name="Haridas S."/>
            <person name="Albert R."/>
            <person name="Binder M."/>
            <person name="Bloem J."/>
            <person name="Labutti K."/>
            <person name="Salamov A."/>
            <person name="Andreopoulos B."/>
            <person name="Baker S."/>
            <person name="Barry K."/>
            <person name="Bills G."/>
            <person name="Bluhm B."/>
            <person name="Cannon C."/>
            <person name="Castanera R."/>
            <person name="Culley D."/>
            <person name="Daum C."/>
            <person name="Ezra D."/>
            <person name="Gonzalez J."/>
            <person name="Henrissat B."/>
            <person name="Kuo A."/>
            <person name="Liang C."/>
            <person name="Lipzen A."/>
            <person name="Lutzoni F."/>
            <person name="Magnuson J."/>
            <person name="Mondo S."/>
            <person name="Nolan M."/>
            <person name="Ohm R."/>
            <person name="Pangilinan J."/>
            <person name="Park H.-J."/>
            <person name="Ramirez L."/>
            <person name="Alfaro M."/>
            <person name="Sun H."/>
            <person name="Tritt A."/>
            <person name="Yoshinaga Y."/>
            <person name="Zwiers L.-H."/>
            <person name="Turgeon B."/>
            <person name="Goodwin S."/>
            <person name="Spatafora J."/>
            <person name="Crous P."/>
            <person name="Grigoriev I."/>
        </authorList>
    </citation>
    <scope>NUCLEOTIDE SEQUENCE</scope>
    <source>
        <strain evidence="4">CBS 113818</strain>
    </source>
</reference>
<organism evidence="4 5">
    <name type="scientific">Ophiobolus disseminans</name>
    <dbReference type="NCBI Taxonomy" id="1469910"/>
    <lineage>
        <taxon>Eukaryota</taxon>
        <taxon>Fungi</taxon>
        <taxon>Dikarya</taxon>
        <taxon>Ascomycota</taxon>
        <taxon>Pezizomycotina</taxon>
        <taxon>Dothideomycetes</taxon>
        <taxon>Pleosporomycetidae</taxon>
        <taxon>Pleosporales</taxon>
        <taxon>Pleosporineae</taxon>
        <taxon>Phaeosphaeriaceae</taxon>
        <taxon>Ophiobolus</taxon>
    </lineage>
</organism>
<evidence type="ECO:0000256" key="1">
    <source>
        <dbReference type="ARBA" id="ARBA00022737"/>
    </source>
</evidence>
<keyword evidence="1" id="KW-0677">Repeat</keyword>
<dbReference type="InterPro" id="IPR054471">
    <property type="entry name" value="GPIID_WHD"/>
</dbReference>
<name>A0A6A7A1T1_9PLEO</name>
<dbReference type="PANTHER" id="PTHR10039:SF16">
    <property type="entry name" value="GPI INOSITOL-DEACYLASE"/>
    <property type="match status" value="1"/>
</dbReference>